<dbReference type="AlphaFoldDB" id="A0AAN6JRX8"/>
<dbReference type="Proteomes" id="UP001176521">
    <property type="component" value="Unassembled WGS sequence"/>
</dbReference>
<feature type="region of interest" description="Disordered" evidence="1">
    <location>
        <begin position="705"/>
        <end position="724"/>
    </location>
</feature>
<feature type="compositionally biased region" description="Polar residues" evidence="1">
    <location>
        <begin position="963"/>
        <end position="982"/>
    </location>
</feature>
<feature type="region of interest" description="Disordered" evidence="1">
    <location>
        <begin position="768"/>
        <end position="982"/>
    </location>
</feature>
<feature type="compositionally biased region" description="Gly residues" evidence="1">
    <location>
        <begin position="623"/>
        <end position="636"/>
    </location>
</feature>
<proteinExistence type="predicted"/>
<evidence type="ECO:0000256" key="1">
    <source>
        <dbReference type="SAM" id="MobiDB-lite"/>
    </source>
</evidence>
<accession>A0AAN6JRX8</accession>
<feature type="compositionally biased region" description="Gly residues" evidence="1">
    <location>
        <begin position="592"/>
        <end position="601"/>
    </location>
</feature>
<feature type="compositionally biased region" description="Polar residues" evidence="1">
    <location>
        <begin position="311"/>
        <end position="331"/>
    </location>
</feature>
<reference evidence="2" key="1">
    <citation type="journal article" date="2023" name="PhytoFront">
        <title>Draft Genome Resources of Seven Strains of Tilletia horrida, Causal Agent of Kernel Smut of Rice.</title>
        <authorList>
            <person name="Khanal S."/>
            <person name="Antony Babu S."/>
            <person name="Zhou X.G."/>
        </authorList>
    </citation>
    <scope>NUCLEOTIDE SEQUENCE</scope>
    <source>
        <strain evidence="2">TX3</strain>
    </source>
</reference>
<comment type="caution">
    <text evidence="2">The sequence shown here is derived from an EMBL/GenBank/DDBJ whole genome shotgun (WGS) entry which is preliminary data.</text>
</comment>
<keyword evidence="3" id="KW-1185">Reference proteome</keyword>
<feature type="region of interest" description="Disordered" evidence="1">
    <location>
        <begin position="668"/>
        <end position="695"/>
    </location>
</feature>
<sequence length="996" mass="97046">MAPSSASLTTFFVVGPEEYVEFAESMGSKAFLQHIWDNSVTPLTRQELDSNSRLHNTGARIVRPENGPPRIEFPTVKRLRGNRYKPTGKWISWQALKRLNPLAVTDPPDLNIFMARGGTVGSGERRAPGAYLEQTTSKNLIPFAVPEEPVASNTNLDEGMESQSYAPAPNGDDAAMPIPAGAATPPRPRTNKPSLNVNSQGWIGIGSAQSIHAPPRAVVVRRARQTSSPAALAAKAALAAGRPGPSPLANSVAGSNATVTPANAHILRSAAAAAGGNSGSGSGSGSGTAPSSPSAASTSASVTPVSTPPARSSSRFSHGTSASVSGISAYTTPPPSSSALGPRSGSPHGSLSTPPPSGSYQPSTPGSAGSAGSGSSRASRRPNLRVPMPPPPQHLSSSFRNAGGSGSGSGSGASVSTTTGGPAVGGGLGAGSAAPPASSASGTTALTPGALTPGYASGARTPLSATHPPPETPLKHQRRRAKETAAALATAAAVVAGGTETSSGSGSGSGTGIGIGIGNRKGARTSDTEIAAGAATGTLSGSRAKDSSSGDGYVDADDERDPMDFAPTAGNAAAAVTRDGPSSSAMSPGSSANGGIGGGRSPMGSATHLAGLAHSSLGLGLSGPAGGGGGGGGGGTPDLRTLSNLNRADVERTRLAFERTAAGQDPLLSASANARSGAGGPVASPFSSGWSPAGGPASALMAAGGSGGAGPMAPPGSMFGSWAGLGDWAMGGASQQQQQQQQQQSNAHVAATAAAMVAAIAEARRSSLPPLTPATEGMPYPGAMGLPPVRTPNTTYDEEGPSGIGLGLETGPPVGRPSRPSIYGSFLETPPNGAVASSSLSSSLLEAKPRLSPSSLVSPSLVFPPTDGSRSSRRNANGSGGERSRDTSTGSGGSAAGCREGLSAEGGGGGGGGGGSSSSDDLDGDGDGSAAGSGISLNRQGSDQGSLASSFQFVRLGGAGPGPSSTAVLAQASPSSTTVTQNVVSAVAEPEPVASG</sequence>
<feature type="compositionally biased region" description="Low complexity" evidence="1">
    <location>
        <begin position="431"/>
        <end position="454"/>
    </location>
</feature>
<feature type="region of interest" description="Disordered" evidence="1">
    <location>
        <begin position="273"/>
        <end position="484"/>
    </location>
</feature>
<feature type="compositionally biased region" description="Low complexity" evidence="1">
    <location>
        <begin position="287"/>
        <end position="310"/>
    </location>
</feature>
<feature type="compositionally biased region" description="Polar residues" evidence="1">
    <location>
        <begin position="347"/>
        <end position="365"/>
    </location>
</feature>
<feature type="region of interest" description="Disordered" evidence="1">
    <location>
        <begin position="151"/>
        <end position="198"/>
    </location>
</feature>
<feature type="compositionally biased region" description="Low complexity" evidence="1">
    <location>
        <begin position="566"/>
        <end position="591"/>
    </location>
</feature>
<dbReference type="EMBL" id="JAPDMQ010000121">
    <property type="protein sequence ID" value="KAK0534177.1"/>
    <property type="molecule type" value="Genomic_DNA"/>
</dbReference>
<feature type="region of interest" description="Disordered" evidence="1">
    <location>
        <begin position="538"/>
        <end position="607"/>
    </location>
</feature>
<organism evidence="2 3">
    <name type="scientific">Tilletia horrida</name>
    <dbReference type="NCBI Taxonomy" id="155126"/>
    <lineage>
        <taxon>Eukaryota</taxon>
        <taxon>Fungi</taxon>
        <taxon>Dikarya</taxon>
        <taxon>Basidiomycota</taxon>
        <taxon>Ustilaginomycotina</taxon>
        <taxon>Exobasidiomycetes</taxon>
        <taxon>Tilletiales</taxon>
        <taxon>Tilletiaceae</taxon>
        <taxon>Tilletia</taxon>
    </lineage>
</organism>
<protein>
    <submittedName>
        <fullName evidence="2">Uncharacterized protein</fullName>
    </submittedName>
</protein>
<feature type="region of interest" description="Disordered" evidence="1">
    <location>
        <begin position="623"/>
        <end position="642"/>
    </location>
</feature>
<feature type="compositionally biased region" description="Polar residues" evidence="1">
    <location>
        <begin position="935"/>
        <end position="952"/>
    </location>
</feature>
<feature type="compositionally biased region" description="Low complexity" evidence="1">
    <location>
        <begin position="366"/>
        <end position="377"/>
    </location>
</feature>
<feature type="compositionally biased region" description="Polar residues" evidence="1">
    <location>
        <begin position="151"/>
        <end position="165"/>
    </location>
</feature>
<feature type="compositionally biased region" description="Low complexity" evidence="1">
    <location>
        <begin position="837"/>
        <end position="877"/>
    </location>
</feature>
<feature type="compositionally biased region" description="Low complexity" evidence="1">
    <location>
        <begin position="412"/>
        <end position="421"/>
    </location>
</feature>
<feature type="compositionally biased region" description="Gly residues" evidence="1">
    <location>
        <begin position="904"/>
        <end position="916"/>
    </location>
</feature>
<gene>
    <name evidence="2" type="ORF">OC842_002710</name>
</gene>
<name>A0AAN6JRX8_9BASI</name>
<feature type="compositionally biased region" description="Low complexity" evidence="1">
    <location>
        <begin position="683"/>
        <end position="695"/>
    </location>
</feature>
<evidence type="ECO:0000313" key="3">
    <source>
        <dbReference type="Proteomes" id="UP001176521"/>
    </source>
</evidence>
<evidence type="ECO:0000313" key="2">
    <source>
        <dbReference type="EMBL" id="KAK0534177.1"/>
    </source>
</evidence>
<feature type="compositionally biased region" description="Gly residues" evidence="1">
    <location>
        <begin position="276"/>
        <end position="286"/>
    </location>
</feature>